<organism evidence="5 6">
    <name type="scientific">Debaryomyces hansenii (strain ATCC 36239 / CBS 767 / BCRC 21394 / JCM 1990 / NBRC 0083 / IGC 2968)</name>
    <name type="common">Yeast</name>
    <name type="synonym">Torulaspora hansenii</name>
    <dbReference type="NCBI Taxonomy" id="284592"/>
    <lineage>
        <taxon>Eukaryota</taxon>
        <taxon>Fungi</taxon>
        <taxon>Dikarya</taxon>
        <taxon>Ascomycota</taxon>
        <taxon>Saccharomycotina</taxon>
        <taxon>Pichiomycetes</taxon>
        <taxon>Debaryomycetaceae</taxon>
        <taxon>Debaryomyces</taxon>
    </lineage>
</organism>
<evidence type="ECO:0000313" key="5">
    <source>
        <dbReference type="EMBL" id="CAG88742.1"/>
    </source>
</evidence>
<dbReference type="OMA" id="INIIDDW"/>
<accession>Q6BMY5</accession>
<dbReference type="GO" id="GO:0032981">
    <property type="term" value="P:mitochondrial respiratory chain complex I assembly"/>
    <property type="evidence" value="ECO:0007669"/>
    <property type="project" value="InterPro"/>
</dbReference>
<dbReference type="VEuPathDB" id="FungiDB:DEHA2F01650g"/>
<dbReference type="RefSeq" id="XP_460435.1">
    <property type="nucleotide sequence ID" value="XM_460435.1"/>
</dbReference>
<gene>
    <name evidence="5" type="ordered locus">DEHA2F01650g</name>
</gene>
<dbReference type="InParanoid" id="Q6BMY5"/>
<keyword evidence="6" id="KW-1185">Reference proteome</keyword>
<dbReference type="OrthoDB" id="20681at2759"/>
<keyword evidence="3" id="KW-0496">Mitochondrion</keyword>
<dbReference type="STRING" id="284592.Q6BMY5"/>
<dbReference type="InterPro" id="IPR034095">
    <property type="entry name" value="NDUF3"/>
</dbReference>
<dbReference type="SUPFAM" id="SSF64076">
    <property type="entry name" value="MTH938-like"/>
    <property type="match status" value="1"/>
</dbReference>
<dbReference type="Gene3D" id="3.40.1230.10">
    <property type="entry name" value="MTH938-like"/>
    <property type="match status" value="1"/>
</dbReference>
<name>Q6BMY5_DEBHA</name>
<sequence>MISRNILRQSCHRTQSRYFASSALMSNLFGGKKVINQTQLNAPTGKGESTTNPADMIKRNDILMFSQKPINYIETVKSNGFHLANNLLITSPDKEGNIIGTLLLESETFEINMSKPNKGFDLINGFIIDFHEDVLQIFNKIHPKPEICVIGLGCKSRMLSDSTKKYFSNLGIQVDHSDSNNAAQMFDLLATERPNVIAALLLPPNI</sequence>
<evidence type="ECO:0000256" key="3">
    <source>
        <dbReference type="ARBA" id="ARBA00023128"/>
    </source>
</evidence>
<dbReference type="EMBL" id="CR382138">
    <property type="protein sequence ID" value="CAG88742.1"/>
    <property type="molecule type" value="Genomic_DNA"/>
</dbReference>
<comment type="subcellular location">
    <subcellularLocation>
        <location evidence="1">Mitochondrion</location>
    </subcellularLocation>
</comment>
<protein>
    <recommendedName>
        <fullName evidence="2">NADH dehydrogenase [ubiquinone] 1 alpha subcomplex assembly factor 3</fullName>
    </recommendedName>
</protein>
<dbReference type="GO" id="GO:0005743">
    <property type="term" value="C:mitochondrial inner membrane"/>
    <property type="evidence" value="ECO:0007669"/>
    <property type="project" value="TreeGrafter"/>
</dbReference>
<dbReference type="Proteomes" id="UP000000599">
    <property type="component" value="Chromosome F"/>
</dbReference>
<dbReference type="eggNOG" id="ENOG502S704">
    <property type="taxonomic scope" value="Eukaryota"/>
</dbReference>
<dbReference type="KEGG" id="dha:DEHA2F01650g"/>
<dbReference type="InterPro" id="IPR036748">
    <property type="entry name" value="MTH938-like_sf"/>
</dbReference>
<dbReference type="PANTHER" id="PTHR21192:SF2">
    <property type="entry name" value="NADH DEHYDROGENASE [UBIQUINONE] 1 ALPHA SUBCOMPLEX ASSEMBLY FACTOR 3"/>
    <property type="match status" value="1"/>
</dbReference>
<dbReference type="GeneID" id="2903838"/>
<evidence type="ECO:0000256" key="1">
    <source>
        <dbReference type="ARBA" id="ARBA00004173"/>
    </source>
</evidence>
<dbReference type="AlphaFoldDB" id="Q6BMY5"/>
<reference evidence="5 6" key="1">
    <citation type="journal article" date="2004" name="Nature">
        <title>Genome evolution in yeasts.</title>
        <authorList>
            <consortium name="Genolevures"/>
            <person name="Dujon B."/>
            <person name="Sherman D."/>
            <person name="Fischer G."/>
            <person name="Durrens P."/>
            <person name="Casaregola S."/>
            <person name="Lafontaine I."/>
            <person name="de Montigny J."/>
            <person name="Marck C."/>
            <person name="Neuveglise C."/>
            <person name="Talla E."/>
            <person name="Goffard N."/>
            <person name="Frangeul L."/>
            <person name="Aigle M."/>
            <person name="Anthouard V."/>
            <person name="Babour A."/>
            <person name="Barbe V."/>
            <person name="Barnay S."/>
            <person name="Blanchin S."/>
            <person name="Beckerich J.M."/>
            <person name="Beyne E."/>
            <person name="Bleykasten C."/>
            <person name="Boisrame A."/>
            <person name="Boyer J."/>
            <person name="Cattolico L."/>
            <person name="Confanioleri F."/>
            <person name="de Daruvar A."/>
            <person name="Despons L."/>
            <person name="Fabre E."/>
            <person name="Fairhead C."/>
            <person name="Ferry-Dumazet H."/>
            <person name="Groppi A."/>
            <person name="Hantraye F."/>
            <person name="Hennequin C."/>
            <person name="Jauniaux N."/>
            <person name="Joyet P."/>
            <person name="Kachouri R."/>
            <person name="Kerrest A."/>
            <person name="Koszul R."/>
            <person name="Lemaire M."/>
            <person name="Lesur I."/>
            <person name="Ma L."/>
            <person name="Muller H."/>
            <person name="Nicaud J.M."/>
            <person name="Nikolski M."/>
            <person name="Oztas S."/>
            <person name="Ozier-Kalogeropoulos O."/>
            <person name="Pellenz S."/>
            <person name="Potier S."/>
            <person name="Richard G.F."/>
            <person name="Straub M.L."/>
            <person name="Suleau A."/>
            <person name="Swennene D."/>
            <person name="Tekaia F."/>
            <person name="Wesolowski-Louvel M."/>
            <person name="Westhof E."/>
            <person name="Wirth B."/>
            <person name="Zeniou-Meyer M."/>
            <person name="Zivanovic I."/>
            <person name="Bolotin-Fukuhara M."/>
            <person name="Thierry A."/>
            <person name="Bouchier C."/>
            <person name="Caudron B."/>
            <person name="Scarpelli C."/>
            <person name="Gaillardin C."/>
            <person name="Weissenbach J."/>
            <person name="Wincker P."/>
            <person name="Souciet J.L."/>
        </authorList>
    </citation>
    <scope>NUCLEOTIDE SEQUENCE [LARGE SCALE GENOMIC DNA]</scope>
    <source>
        <strain evidence="6">ATCC 36239 / CBS 767 / BCRC 21394 / JCM 1990 / NBRC 0083 / IGC 2968</strain>
    </source>
</reference>
<evidence type="ECO:0000256" key="4">
    <source>
        <dbReference type="ARBA" id="ARBA00049984"/>
    </source>
</evidence>
<dbReference type="InterPro" id="IPR007523">
    <property type="entry name" value="NDUFAF3/AAMDC"/>
</dbReference>
<comment type="similarity">
    <text evidence="4">Belongs to the NDUFAF3 family.</text>
</comment>
<dbReference type="CDD" id="cd05125">
    <property type="entry name" value="Mth938_2P1-like"/>
    <property type="match status" value="1"/>
</dbReference>
<dbReference type="Pfam" id="PF04430">
    <property type="entry name" value="DUF498"/>
    <property type="match status" value="1"/>
</dbReference>
<dbReference type="PANTHER" id="PTHR21192">
    <property type="entry name" value="NUCLEAR PROTEIN E3-3"/>
    <property type="match status" value="1"/>
</dbReference>
<evidence type="ECO:0000313" key="6">
    <source>
        <dbReference type="Proteomes" id="UP000000599"/>
    </source>
</evidence>
<evidence type="ECO:0000256" key="2">
    <source>
        <dbReference type="ARBA" id="ARBA00021776"/>
    </source>
</evidence>
<proteinExistence type="inferred from homology"/>
<dbReference type="HOGENOM" id="CLU_074390_1_1_1"/>